<gene>
    <name evidence="1" type="ORF">SEMRO_755_G197600.1</name>
</gene>
<organism evidence="1 2">
    <name type="scientific">Seminavis robusta</name>
    <dbReference type="NCBI Taxonomy" id="568900"/>
    <lineage>
        <taxon>Eukaryota</taxon>
        <taxon>Sar</taxon>
        <taxon>Stramenopiles</taxon>
        <taxon>Ochrophyta</taxon>
        <taxon>Bacillariophyta</taxon>
        <taxon>Bacillariophyceae</taxon>
        <taxon>Bacillariophycidae</taxon>
        <taxon>Naviculales</taxon>
        <taxon>Naviculaceae</taxon>
        <taxon>Seminavis</taxon>
    </lineage>
</organism>
<name>A0A9N8EB47_9STRA</name>
<dbReference type="Proteomes" id="UP001153069">
    <property type="component" value="Unassembled WGS sequence"/>
</dbReference>
<accession>A0A9N8EB47</accession>
<keyword evidence="2" id="KW-1185">Reference proteome</keyword>
<dbReference type="AlphaFoldDB" id="A0A9N8EB47"/>
<protein>
    <submittedName>
        <fullName evidence="1">Uncharacterized protein</fullName>
    </submittedName>
</protein>
<dbReference type="OrthoDB" id="6051552at2759"/>
<proteinExistence type="predicted"/>
<comment type="caution">
    <text evidence="1">The sequence shown here is derived from an EMBL/GenBank/DDBJ whole genome shotgun (WGS) entry which is preliminary data.</text>
</comment>
<evidence type="ECO:0000313" key="1">
    <source>
        <dbReference type="EMBL" id="CAB9516016.1"/>
    </source>
</evidence>
<evidence type="ECO:0000313" key="2">
    <source>
        <dbReference type="Proteomes" id="UP001153069"/>
    </source>
</evidence>
<dbReference type="EMBL" id="CAICTM010000754">
    <property type="protein sequence ID" value="CAB9516016.1"/>
    <property type="molecule type" value="Genomic_DNA"/>
</dbReference>
<reference evidence="1" key="1">
    <citation type="submission" date="2020-06" db="EMBL/GenBank/DDBJ databases">
        <authorList>
            <consortium name="Plant Systems Biology data submission"/>
        </authorList>
    </citation>
    <scope>NUCLEOTIDE SEQUENCE</scope>
    <source>
        <strain evidence="1">D6</strain>
    </source>
</reference>
<sequence length="242" mass="26841">MTFDGLKYDCQGTGEFVILKSETRPDFEIQGRFVKFVPERKPTVTKSVVIQAGSKVPRIQVNVPSSAKNGLCTPYEYLNKVKRDIAGLDEGQASFQTEVVVSGTTGETLFTYDEDLHESFDAFEDCGAEGDGETIVYVEKEQTNQKSELSKICGDDYACYVDGCTGTKEDAQKLIESDNEEADYMCAEQIEFEDFGPRPLLRMLGISAEQDNAFGSPFLRLHKSNQKSSKTLPFSGCRCGHP</sequence>